<sequence>MNLFNLKVPYEQTHPHLKKILETKDIFKMDVLQDWSKGFIDRDGKNKFIKEFQTTFNSSFWELYIFAVLRELRRIKGNNFNINLDNHAPDFHLPNLNLAIEATVALNAENDISEDCWLEPNELDSITECNIKSIIRLSNSILSKSKKYLNSYEKLPHIKNCAYIIAIQDFSQPHSYLGANRNIEAILYDYYVDEDKDRNGTSLYGESIQQVTKNNGSPIKLGLFNNEEYSHISAIIFNPMATMGKVTALSNDPRNNCIFRHLRYNHNSPTPYIEIDKKSTYLEHLFDGMTIYHNPFAKKPLQPTIFEHKKISQIQIVNGEKFGFIPYKHLLFRSVFSA</sequence>
<name>A0A1V3IVV6_9PAST</name>
<dbReference type="AlphaFoldDB" id="A0A1V3IVV6"/>
<protein>
    <recommendedName>
        <fullName evidence="3">Glycosaminoglycan attachment site</fullName>
    </recommendedName>
</protein>
<evidence type="ECO:0000313" key="2">
    <source>
        <dbReference type="Proteomes" id="UP000188728"/>
    </source>
</evidence>
<evidence type="ECO:0000313" key="1">
    <source>
        <dbReference type="EMBL" id="OOF46405.1"/>
    </source>
</evidence>
<dbReference type="EMBL" id="MLHK01000017">
    <property type="protein sequence ID" value="OOF46405.1"/>
    <property type="molecule type" value="Genomic_DNA"/>
</dbReference>
<proteinExistence type="predicted"/>
<accession>A0A1V3IVV6</accession>
<comment type="caution">
    <text evidence="1">The sequence shown here is derived from an EMBL/GenBank/DDBJ whole genome shotgun (WGS) entry which is preliminary data.</text>
</comment>
<dbReference type="RefSeq" id="WP_077419690.1">
    <property type="nucleotide sequence ID" value="NZ_MLHK01000017.1"/>
</dbReference>
<gene>
    <name evidence="1" type="ORF">BKK51_02665</name>
</gene>
<reference evidence="1 2" key="1">
    <citation type="submission" date="2016-10" db="EMBL/GenBank/DDBJ databases">
        <title>Rodentibacter gen. nov. and new species.</title>
        <authorList>
            <person name="Christensen H."/>
        </authorList>
    </citation>
    <scope>NUCLEOTIDE SEQUENCE [LARGE SCALE GENOMIC DNA]</scope>
    <source>
        <strain evidence="1 2">H1983213011</strain>
    </source>
</reference>
<organism evidence="1 2">
    <name type="scientific">Rodentibacter trehalosifermentans</name>
    <dbReference type="NCBI Taxonomy" id="1908263"/>
    <lineage>
        <taxon>Bacteria</taxon>
        <taxon>Pseudomonadati</taxon>
        <taxon>Pseudomonadota</taxon>
        <taxon>Gammaproteobacteria</taxon>
        <taxon>Pasteurellales</taxon>
        <taxon>Pasteurellaceae</taxon>
        <taxon>Rodentibacter</taxon>
    </lineage>
</organism>
<evidence type="ECO:0008006" key="3">
    <source>
        <dbReference type="Google" id="ProtNLM"/>
    </source>
</evidence>
<dbReference type="Proteomes" id="UP000188728">
    <property type="component" value="Unassembled WGS sequence"/>
</dbReference>